<feature type="non-terminal residue" evidence="2">
    <location>
        <position position="144"/>
    </location>
</feature>
<dbReference type="GO" id="GO:0004674">
    <property type="term" value="F:protein serine/threonine kinase activity"/>
    <property type="evidence" value="ECO:0007669"/>
    <property type="project" value="TreeGrafter"/>
</dbReference>
<organism evidence="2 3">
    <name type="scientific">Hypsibius exemplaris</name>
    <name type="common">Freshwater tardigrade</name>
    <dbReference type="NCBI Taxonomy" id="2072580"/>
    <lineage>
        <taxon>Eukaryota</taxon>
        <taxon>Metazoa</taxon>
        <taxon>Ecdysozoa</taxon>
        <taxon>Tardigrada</taxon>
        <taxon>Eutardigrada</taxon>
        <taxon>Parachela</taxon>
        <taxon>Hypsibioidea</taxon>
        <taxon>Hypsibiidae</taxon>
        <taxon>Hypsibius</taxon>
    </lineage>
</organism>
<proteinExistence type="predicted"/>
<dbReference type="PANTHER" id="PTHR24361">
    <property type="entry name" value="MITOGEN-ACTIVATED KINASE KINASE KINASE"/>
    <property type="match status" value="1"/>
</dbReference>
<dbReference type="InterPro" id="IPR011009">
    <property type="entry name" value="Kinase-like_dom_sf"/>
</dbReference>
<accession>A0A9X6RPB4</accession>
<protein>
    <recommendedName>
        <fullName evidence="1">Protein kinase domain-containing protein</fullName>
    </recommendedName>
</protein>
<evidence type="ECO:0000259" key="1">
    <source>
        <dbReference type="PROSITE" id="PS50011"/>
    </source>
</evidence>
<gene>
    <name evidence="2" type="ORF">BV898_20331</name>
</gene>
<dbReference type="Gene3D" id="1.10.510.10">
    <property type="entry name" value="Transferase(Phosphotransferase) domain 1"/>
    <property type="match status" value="1"/>
</dbReference>
<dbReference type="GO" id="GO:0005737">
    <property type="term" value="C:cytoplasm"/>
    <property type="evidence" value="ECO:0007669"/>
    <property type="project" value="TreeGrafter"/>
</dbReference>
<keyword evidence="3" id="KW-1185">Reference proteome</keyword>
<reference evidence="3" key="1">
    <citation type="submission" date="2017-01" db="EMBL/GenBank/DDBJ databases">
        <title>Comparative genomics of anhydrobiosis in the tardigrade Hypsibius dujardini.</title>
        <authorList>
            <person name="Yoshida Y."/>
            <person name="Koutsovoulos G."/>
            <person name="Laetsch D."/>
            <person name="Stevens L."/>
            <person name="Kumar S."/>
            <person name="Horikawa D."/>
            <person name="Ishino K."/>
            <person name="Komine S."/>
            <person name="Tomita M."/>
            <person name="Blaxter M."/>
            <person name="Arakawa K."/>
        </authorList>
    </citation>
    <scope>NUCLEOTIDE SEQUENCE [LARGE SCALE GENOMIC DNA]</scope>
    <source>
        <strain evidence="3">Z151</strain>
    </source>
</reference>
<dbReference type="AlphaFoldDB" id="A0A9X6RPB4"/>
<dbReference type="EMBL" id="MTYJ01000623">
    <property type="protein sequence ID" value="OWA55278.1"/>
    <property type="molecule type" value="Genomic_DNA"/>
</dbReference>
<dbReference type="Proteomes" id="UP000192578">
    <property type="component" value="Unassembled WGS sequence"/>
</dbReference>
<evidence type="ECO:0000313" key="3">
    <source>
        <dbReference type="Proteomes" id="UP000192578"/>
    </source>
</evidence>
<name>A0A9X6RPB4_HYPEX</name>
<dbReference type="OrthoDB" id="20524at2759"/>
<dbReference type="SUPFAM" id="SSF56112">
    <property type="entry name" value="Protein kinase-like (PK-like)"/>
    <property type="match status" value="1"/>
</dbReference>
<evidence type="ECO:0000313" key="2">
    <source>
        <dbReference type="EMBL" id="OWA55278.1"/>
    </source>
</evidence>
<dbReference type="Pfam" id="PF00069">
    <property type="entry name" value="Pkinase"/>
    <property type="match status" value="1"/>
</dbReference>
<feature type="domain" description="Protein kinase" evidence="1">
    <location>
        <begin position="1"/>
        <end position="140"/>
    </location>
</feature>
<comment type="caution">
    <text evidence="2">The sequence shown here is derived from an EMBL/GenBank/DDBJ whole genome shotgun (WGS) entry which is preliminary data.</text>
</comment>
<dbReference type="InterPro" id="IPR053235">
    <property type="entry name" value="Ser_Thr_kinase"/>
</dbReference>
<dbReference type="GO" id="GO:0005524">
    <property type="term" value="F:ATP binding"/>
    <property type="evidence" value="ECO:0007669"/>
    <property type="project" value="InterPro"/>
</dbReference>
<dbReference type="PROSITE" id="PS50011">
    <property type="entry name" value="PROTEIN_KINASE_DOM"/>
    <property type="match status" value="1"/>
</dbReference>
<sequence>MENLHILVGGKTNGGLKAKQGTLLHMSPEMLVYASDIDDEDKAFSTRIGRASDIWSVGCTVLEMVGRGQFQYKTADGTIIVDSSNKMKSFKQVENGAYFDQSDAKTRLGSELSHILAECLRKEAEKRPRVAGLARLVQAVGGRS</sequence>
<dbReference type="InterPro" id="IPR000719">
    <property type="entry name" value="Prot_kinase_dom"/>
</dbReference>